<evidence type="ECO:0000256" key="3">
    <source>
        <dbReference type="ARBA" id="ARBA00023027"/>
    </source>
</evidence>
<gene>
    <name evidence="7" type="primary">hprA</name>
    <name evidence="7" type="ORF">NCTC10738_02703</name>
</gene>
<dbReference type="InterPro" id="IPR006140">
    <property type="entry name" value="D-isomer_DH_NAD-bd"/>
</dbReference>
<accession>A0A380AEH7</accession>
<dbReference type="PANTHER" id="PTHR43761:SF1">
    <property type="entry name" value="D-ISOMER SPECIFIC 2-HYDROXYACID DEHYDROGENASE CATALYTIC DOMAIN-CONTAINING PROTEIN-RELATED"/>
    <property type="match status" value="1"/>
</dbReference>
<dbReference type="SUPFAM" id="SSF52283">
    <property type="entry name" value="Formate/glycerate dehydrogenase catalytic domain-like"/>
    <property type="match status" value="1"/>
</dbReference>
<protein>
    <submittedName>
        <fullName evidence="7">Glycerate dehydrogenase</fullName>
        <ecNumber evidence="7">1.1.1.29</ecNumber>
    </submittedName>
</protein>
<sequence>MSLKIVVLDGFCLNPGDIDWSPLKALGELSVYDRTPAELVLQRAQGADVLLTNKTVLGAQQLAALPGLEYVGILATGTNVVDLQAAGDLGITVTNVPGYGPDAVAQMVFAHLLYHTQQVAQHHQAVVAGAWSQCTDFCFTLSPLMSLSGKVMGIVGYGDIGSRVANIARALGMRVLLHTRTERHDLAEGISWAPLEQLYREADVISLHCPLTAATEKMINQDSLQLLKPGVILINTARGGLVDETALATALNQGKLRAGVDVLSSEPPKPDNPLLNAKGVSISPHNAWATLEARQKLLDIAVDNLRAFIGGDSVNQV</sequence>
<organism evidence="7 8">
    <name type="scientific">Shewanella algae</name>
    <dbReference type="NCBI Taxonomy" id="38313"/>
    <lineage>
        <taxon>Bacteria</taxon>
        <taxon>Pseudomonadati</taxon>
        <taxon>Pseudomonadota</taxon>
        <taxon>Gammaproteobacteria</taxon>
        <taxon>Alteromonadales</taxon>
        <taxon>Shewanellaceae</taxon>
        <taxon>Shewanella</taxon>
    </lineage>
</organism>
<dbReference type="Proteomes" id="UP000254069">
    <property type="component" value="Unassembled WGS sequence"/>
</dbReference>
<evidence type="ECO:0000259" key="5">
    <source>
        <dbReference type="Pfam" id="PF00389"/>
    </source>
</evidence>
<evidence type="ECO:0000313" key="7">
    <source>
        <dbReference type="EMBL" id="SUI79199.1"/>
    </source>
</evidence>
<dbReference type="RefSeq" id="WP_107110546.1">
    <property type="nucleotide sequence ID" value="NZ_CP033575.1"/>
</dbReference>
<name>A0A380AEH7_9GAMM</name>
<evidence type="ECO:0000313" key="8">
    <source>
        <dbReference type="Proteomes" id="UP000254069"/>
    </source>
</evidence>
<proteinExistence type="inferred from homology"/>
<keyword evidence="8" id="KW-1185">Reference proteome</keyword>
<dbReference type="SUPFAM" id="SSF51735">
    <property type="entry name" value="NAD(P)-binding Rossmann-fold domains"/>
    <property type="match status" value="1"/>
</dbReference>
<feature type="domain" description="D-isomer specific 2-hydroxyacid dehydrogenase NAD-binding" evidence="6">
    <location>
        <begin position="109"/>
        <end position="287"/>
    </location>
</feature>
<dbReference type="FunFam" id="3.40.50.720:FF:000203">
    <property type="entry name" value="D-3-phosphoglycerate dehydrogenase (SerA)"/>
    <property type="match status" value="1"/>
</dbReference>
<evidence type="ECO:0000256" key="4">
    <source>
        <dbReference type="RuleBase" id="RU003719"/>
    </source>
</evidence>
<accession>A0A3G4UR33</accession>
<dbReference type="PANTHER" id="PTHR43761">
    <property type="entry name" value="D-ISOMER SPECIFIC 2-HYDROXYACID DEHYDROGENASE FAMILY PROTEIN (AFU_ORTHOLOGUE AFUA_1G13630)"/>
    <property type="match status" value="1"/>
</dbReference>
<dbReference type="InterPro" id="IPR036291">
    <property type="entry name" value="NAD(P)-bd_dom_sf"/>
</dbReference>
<dbReference type="InterPro" id="IPR050418">
    <property type="entry name" value="D-iso_2-hydroxyacid_DH_PdxB"/>
</dbReference>
<dbReference type="Pfam" id="PF00389">
    <property type="entry name" value="2-Hacid_dh"/>
    <property type="match status" value="1"/>
</dbReference>
<keyword evidence="2 4" id="KW-0560">Oxidoreductase</keyword>
<dbReference type="GO" id="GO:0051287">
    <property type="term" value="F:NAD binding"/>
    <property type="evidence" value="ECO:0007669"/>
    <property type="project" value="InterPro"/>
</dbReference>
<dbReference type="InterPro" id="IPR029753">
    <property type="entry name" value="D-isomer_DH_CS"/>
</dbReference>
<dbReference type="Pfam" id="PF02826">
    <property type="entry name" value="2-Hacid_dh_C"/>
    <property type="match status" value="1"/>
</dbReference>
<evidence type="ECO:0000259" key="6">
    <source>
        <dbReference type="Pfam" id="PF02826"/>
    </source>
</evidence>
<dbReference type="Gene3D" id="3.40.50.720">
    <property type="entry name" value="NAD(P)-binding Rossmann-like Domain"/>
    <property type="match status" value="2"/>
</dbReference>
<dbReference type="EC" id="1.1.1.29" evidence="7"/>
<dbReference type="PROSITE" id="PS00670">
    <property type="entry name" value="D_2_HYDROXYACID_DH_2"/>
    <property type="match status" value="1"/>
</dbReference>
<dbReference type="PROSITE" id="PS00671">
    <property type="entry name" value="D_2_HYDROXYACID_DH_3"/>
    <property type="match status" value="1"/>
</dbReference>
<feature type="domain" description="D-isomer specific 2-hydroxyacid dehydrogenase catalytic" evidence="5">
    <location>
        <begin position="18"/>
        <end position="315"/>
    </location>
</feature>
<dbReference type="AlphaFoldDB" id="A0A380AEH7"/>
<reference evidence="7 8" key="1">
    <citation type="submission" date="2018-06" db="EMBL/GenBank/DDBJ databases">
        <authorList>
            <consortium name="Pathogen Informatics"/>
            <person name="Doyle S."/>
        </authorList>
    </citation>
    <scope>NUCLEOTIDE SEQUENCE [LARGE SCALE GENOMIC DNA]</scope>
    <source>
        <strain evidence="7 8">NCTC10738</strain>
    </source>
</reference>
<dbReference type="EMBL" id="UGYO01000001">
    <property type="protein sequence ID" value="SUI79199.1"/>
    <property type="molecule type" value="Genomic_DNA"/>
</dbReference>
<keyword evidence="3" id="KW-0520">NAD</keyword>
<evidence type="ECO:0000256" key="2">
    <source>
        <dbReference type="ARBA" id="ARBA00023002"/>
    </source>
</evidence>
<dbReference type="GO" id="GO:0008465">
    <property type="term" value="F:hydroxypyruvate reductase (NADH) activity"/>
    <property type="evidence" value="ECO:0007669"/>
    <property type="project" value="UniProtKB-EC"/>
</dbReference>
<dbReference type="CDD" id="cd12162">
    <property type="entry name" value="2-Hacid_dh_4"/>
    <property type="match status" value="1"/>
</dbReference>
<dbReference type="InterPro" id="IPR006139">
    <property type="entry name" value="D-isomer_2_OHA_DH_cat_dom"/>
</dbReference>
<evidence type="ECO:0000256" key="1">
    <source>
        <dbReference type="ARBA" id="ARBA00005854"/>
    </source>
</evidence>
<comment type="similarity">
    <text evidence="1 4">Belongs to the D-isomer specific 2-hydroxyacid dehydrogenase family.</text>
</comment>